<evidence type="ECO:0000313" key="2">
    <source>
        <dbReference type="Proteomes" id="UP001056201"/>
    </source>
</evidence>
<dbReference type="Gene3D" id="3.30.50.20">
    <property type="entry name" value="prophage-derive protein ybcO"/>
    <property type="match status" value="1"/>
</dbReference>
<proteinExistence type="predicted"/>
<keyword evidence="2" id="KW-1185">Reference proteome</keyword>
<sequence length="145" mass="16034">MKRSTFARKAPVREVRDRSDEFKSFVPQRPRAVMATPLALTSEAPVQLGKAEGFYSEAWRRAVAALPCVLCGRFGQTQCAHRNEGKAGGRKLMDDCWTAALCVACHSEIDQGSKLTREERRSRMDAAILLTLRELARSGAVIPKG</sequence>
<dbReference type="Proteomes" id="UP001056201">
    <property type="component" value="Chromosome 2"/>
</dbReference>
<reference evidence="1" key="1">
    <citation type="submission" date="2022-05" db="EMBL/GenBank/DDBJ databases">
        <title>An RpoN-dependent PEP-CTERM gene is involved in floc formation of an Aquincola tertiaricarbonis strain.</title>
        <authorList>
            <person name="Qiu D."/>
            <person name="Xia M."/>
        </authorList>
    </citation>
    <scope>NUCLEOTIDE SEQUENCE</scope>
    <source>
        <strain evidence="1">RN12</strain>
    </source>
</reference>
<evidence type="ECO:0008006" key="3">
    <source>
        <dbReference type="Google" id="ProtNLM"/>
    </source>
</evidence>
<name>A0ABY4S693_AQUTE</name>
<accession>A0ABY4S693</accession>
<dbReference type="EMBL" id="CP097636">
    <property type="protein sequence ID" value="URI08941.1"/>
    <property type="molecule type" value="Genomic_DNA"/>
</dbReference>
<dbReference type="RefSeq" id="WP_250197159.1">
    <property type="nucleotide sequence ID" value="NZ_CP097636.1"/>
</dbReference>
<protein>
    <recommendedName>
        <fullName evidence="3">DUF1364 family protein</fullName>
    </recommendedName>
</protein>
<organism evidence="1 2">
    <name type="scientific">Aquincola tertiaricarbonis</name>
    <dbReference type="NCBI Taxonomy" id="391953"/>
    <lineage>
        <taxon>Bacteria</taxon>
        <taxon>Pseudomonadati</taxon>
        <taxon>Pseudomonadota</taxon>
        <taxon>Betaproteobacteria</taxon>
        <taxon>Burkholderiales</taxon>
        <taxon>Sphaerotilaceae</taxon>
        <taxon>Aquincola</taxon>
    </lineage>
</organism>
<evidence type="ECO:0000313" key="1">
    <source>
        <dbReference type="EMBL" id="URI08941.1"/>
    </source>
</evidence>
<gene>
    <name evidence="1" type="ORF">MW290_25570</name>
</gene>